<dbReference type="PATRIC" id="fig|1122152.4.peg.534"/>
<sequence>MKIALITDSTSYLTKQEIEDNNIIVVPIPVIVGDQEFKEGIDITPSQLFKMQDEGAAFPKTSQPSMGEMISLFNKLHDEGYEAIITITLASTISGFNQTLVNIAHNNPEYNLYPYDSQITIRLMGYLVLAAAKMIKAGYTPDQIIKRLDQIRSTIDEIFIVDDLNNLSRGGRLSNAGAFIGTMLHIKPLLTFDNESHKIVAFDKVRSMKRAVKKAKELTQANVAKFANPDKLRFLVVHSNDQSQAEELKDWLSEEYPNNSVEVDEFGPVIATHLGEKSIGITYVEDINKIDFTK</sequence>
<dbReference type="InterPro" id="IPR043168">
    <property type="entry name" value="DegV_C"/>
</dbReference>
<organism evidence="3 4">
    <name type="scientific">Lactobacillus psittaci DSM 15354</name>
    <dbReference type="NCBI Taxonomy" id="1122152"/>
    <lineage>
        <taxon>Bacteria</taxon>
        <taxon>Bacillati</taxon>
        <taxon>Bacillota</taxon>
        <taxon>Bacilli</taxon>
        <taxon>Lactobacillales</taxon>
        <taxon>Lactobacillaceae</taxon>
        <taxon>Lactobacillus</taxon>
    </lineage>
</organism>
<protein>
    <submittedName>
        <fullName evidence="3">DegV family protein</fullName>
    </submittedName>
</protein>
<dbReference type="InterPro" id="IPR003797">
    <property type="entry name" value="DegV"/>
</dbReference>
<comment type="function">
    <text evidence="1">May bind long-chain fatty acids, such as palmitate, and may play a role in lipid transport or fatty acid metabolism.</text>
</comment>
<dbReference type="STRING" id="1122152.GCA_000425905_00292"/>
<evidence type="ECO:0000313" key="4">
    <source>
        <dbReference type="Proteomes" id="UP000051931"/>
    </source>
</evidence>
<dbReference type="RefSeq" id="WP_027825587.1">
    <property type="nucleotide sequence ID" value="NZ_AZFB01000002.1"/>
</dbReference>
<proteinExistence type="predicted"/>
<dbReference type="Pfam" id="PF02645">
    <property type="entry name" value="DegV"/>
    <property type="match status" value="1"/>
</dbReference>
<dbReference type="GO" id="GO:0008289">
    <property type="term" value="F:lipid binding"/>
    <property type="evidence" value="ECO:0007669"/>
    <property type="project" value="UniProtKB-KW"/>
</dbReference>
<name>A0A0R1S3W6_9LACO</name>
<dbReference type="PANTHER" id="PTHR33434">
    <property type="entry name" value="DEGV DOMAIN-CONTAINING PROTEIN DR_1986-RELATED"/>
    <property type="match status" value="1"/>
</dbReference>
<dbReference type="AlphaFoldDB" id="A0A0R1S3W6"/>
<keyword evidence="4" id="KW-1185">Reference proteome</keyword>
<evidence type="ECO:0000256" key="2">
    <source>
        <dbReference type="ARBA" id="ARBA00023121"/>
    </source>
</evidence>
<gene>
    <name evidence="3" type="ORF">FC23_GL000526</name>
</gene>
<dbReference type="Proteomes" id="UP000051931">
    <property type="component" value="Unassembled WGS sequence"/>
</dbReference>
<keyword evidence="2" id="KW-0446">Lipid-binding</keyword>
<dbReference type="PANTHER" id="PTHR33434:SF2">
    <property type="entry name" value="FATTY ACID-BINDING PROTEIN TM_1468"/>
    <property type="match status" value="1"/>
</dbReference>
<accession>A0A0R1S3W6</accession>
<dbReference type="InterPro" id="IPR050270">
    <property type="entry name" value="DegV_domain_contain"/>
</dbReference>
<dbReference type="eggNOG" id="COG1307">
    <property type="taxonomic scope" value="Bacteria"/>
</dbReference>
<dbReference type="OrthoDB" id="9775494at2"/>
<evidence type="ECO:0000256" key="1">
    <source>
        <dbReference type="ARBA" id="ARBA00003238"/>
    </source>
</evidence>
<dbReference type="EMBL" id="AZFB01000002">
    <property type="protein sequence ID" value="KRL63617.1"/>
    <property type="molecule type" value="Genomic_DNA"/>
</dbReference>
<dbReference type="Gene3D" id="3.30.1180.10">
    <property type="match status" value="1"/>
</dbReference>
<comment type="caution">
    <text evidence="3">The sequence shown here is derived from an EMBL/GenBank/DDBJ whole genome shotgun (WGS) entry which is preliminary data.</text>
</comment>
<reference evidence="3 4" key="1">
    <citation type="journal article" date="2015" name="Genome Announc.">
        <title>Expanding the biotechnology potential of lactobacilli through comparative genomics of 213 strains and associated genera.</title>
        <authorList>
            <person name="Sun Z."/>
            <person name="Harris H.M."/>
            <person name="McCann A."/>
            <person name="Guo C."/>
            <person name="Argimon S."/>
            <person name="Zhang W."/>
            <person name="Yang X."/>
            <person name="Jeffery I.B."/>
            <person name="Cooney J.C."/>
            <person name="Kagawa T.F."/>
            <person name="Liu W."/>
            <person name="Song Y."/>
            <person name="Salvetti E."/>
            <person name="Wrobel A."/>
            <person name="Rasinkangas P."/>
            <person name="Parkhill J."/>
            <person name="Rea M.C."/>
            <person name="O'Sullivan O."/>
            <person name="Ritari J."/>
            <person name="Douillard F.P."/>
            <person name="Paul Ross R."/>
            <person name="Yang R."/>
            <person name="Briner A.E."/>
            <person name="Felis G.E."/>
            <person name="de Vos W.M."/>
            <person name="Barrangou R."/>
            <person name="Klaenhammer T.R."/>
            <person name="Caufield P.W."/>
            <person name="Cui Y."/>
            <person name="Zhang H."/>
            <person name="O'Toole P.W."/>
        </authorList>
    </citation>
    <scope>NUCLEOTIDE SEQUENCE [LARGE SCALE GENOMIC DNA]</scope>
    <source>
        <strain evidence="3 4">DSM 15354</strain>
    </source>
</reference>
<dbReference type="SUPFAM" id="SSF82549">
    <property type="entry name" value="DAK1/DegV-like"/>
    <property type="match status" value="1"/>
</dbReference>
<evidence type="ECO:0000313" key="3">
    <source>
        <dbReference type="EMBL" id="KRL63617.1"/>
    </source>
</evidence>
<dbReference type="NCBIfam" id="TIGR00762">
    <property type="entry name" value="DegV"/>
    <property type="match status" value="1"/>
</dbReference>
<dbReference type="PROSITE" id="PS51482">
    <property type="entry name" value="DEGV"/>
    <property type="match status" value="1"/>
</dbReference>
<dbReference type="Gene3D" id="3.40.50.10170">
    <property type="match status" value="1"/>
</dbReference>